<accession>A0A0K0FZ60</accession>
<reference evidence="2" key="1">
    <citation type="submission" date="2014-07" db="EMBL/GenBank/DDBJ databases">
        <authorList>
            <person name="Martin A.A"/>
            <person name="De Silva N."/>
        </authorList>
    </citation>
    <scope>NUCLEOTIDE SEQUENCE</scope>
</reference>
<protein>
    <submittedName>
        <fullName evidence="3">Uncharacterized protein</fullName>
    </submittedName>
</protein>
<organism evidence="2 3">
    <name type="scientific">Strongyloides venezuelensis</name>
    <name type="common">Threadworm</name>
    <dbReference type="NCBI Taxonomy" id="75913"/>
    <lineage>
        <taxon>Eukaryota</taxon>
        <taxon>Metazoa</taxon>
        <taxon>Ecdysozoa</taxon>
        <taxon>Nematoda</taxon>
        <taxon>Chromadorea</taxon>
        <taxon>Rhabditida</taxon>
        <taxon>Tylenchina</taxon>
        <taxon>Panagrolaimomorpha</taxon>
        <taxon>Strongyloidoidea</taxon>
        <taxon>Strongyloididae</taxon>
        <taxon>Strongyloides</taxon>
    </lineage>
</organism>
<feature type="region of interest" description="Disordered" evidence="1">
    <location>
        <begin position="176"/>
        <end position="233"/>
    </location>
</feature>
<evidence type="ECO:0000256" key="1">
    <source>
        <dbReference type="SAM" id="MobiDB-lite"/>
    </source>
</evidence>
<name>A0A0K0FZ60_STRVS</name>
<reference evidence="3" key="2">
    <citation type="submission" date="2015-08" db="UniProtKB">
        <authorList>
            <consortium name="WormBaseParasite"/>
        </authorList>
    </citation>
    <scope>IDENTIFICATION</scope>
</reference>
<evidence type="ECO:0000313" key="2">
    <source>
        <dbReference type="Proteomes" id="UP000035680"/>
    </source>
</evidence>
<feature type="compositionally biased region" description="Basic and acidic residues" evidence="1">
    <location>
        <begin position="197"/>
        <end position="208"/>
    </location>
</feature>
<dbReference type="WBParaSite" id="SVE_1773700.1">
    <property type="protein sequence ID" value="SVE_1773700.1"/>
    <property type="gene ID" value="SVE_1773700"/>
</dbReference>
<dbReference type="AlphaFoldDB" id="A0A0K0FZ60"/>
<keyword evidence="2" id="KW-1185">Reference proteome</keyword>
<feature type="compositionally biased region" description="Low complexity" evidence="1">
    <location>
        <begin position="184"/>
        <end position="196"/>
    </location>
</feature>
<proteinExistence type="predicted"/>
<dbReference type="Proteomes" id="UP000035680">
    <property type="component" value="Unassembled WGS sequence"/>
</dbReference>
<sequence length="233" mass="26163">MAPQKNKIDMSLDEIIKMNKKGSNKSFGETKKSGVVKKIGKVGGKKIMKKANPVEAARNRTRIAAAKLAATKQLKGAQLNNKATQKVIRTIVAEVLKSKSINAINKTRISGKRGFRIGRDKNKLNKIQRTSRTISKVNIKRPIRDVVRGGGASNNSRVVMPSTNIFKSRLIAHKLRGNDKIPQNNGRNNGIKNNFRNKFDNRINDRRPNQRSGGYKAKREHPSNFLKRNNGRY</sequence>
<evidence type="ECO:0000313" key="3">
    <source>
        <dbReference type="WBParaSite" id="SVE_1773700.1"/>
    </source>
</evidence>